<keyword evidence="3" id="KW-1185">Reference proteome</keyword>
<dbReference type="EMBL" id="JAYDYW010000011">
    <property type="protein sequence ID" value="MEE1675075.1"/>
    <property type="molecule type" value="Genomic_DNA"/>
</dbReference>
<sequence length="759" mass="85836">MKRFFDLLAIVLLLLLATSVFFLFSFHPDRYKSDFLHWFNKQSDWQLNYKNTQWSLSKPLSLEIFDLEIAKSGQAAMLTKQAKLDLALMPLLQGEIQIDSLLLEQPQLALTQELFSQTSETNAQAEATKIGWLNTVQINQLLLKGGDLLWQDQQQSYQLERFELAIEDWQIDLNEPAPSQWQFTLHSSAQRLTTPWQEIMLPQLSLAYGQQQLVIEHIGADLLQGSVYASAELSNKQLTIRELALNNFRLEHFAAETSASENQALEPTAKPQDWLSSLPELAWLDSIQIDNLLLNQLSLATQFQGHNVVLNKLTAELENIASPWPIQTEQLRGEYAFIADELGVDHIQFSDLTASGQINDALFTVDALRSQLFKGQLGLSLSYQWQQQALTLHQLLLSNNEIPIQPSWLPATNSEKTNQAEASASEVKAAAPLKQLHIEQLELQQVKLLSYADQLPFSASGLNVELRQLQVIQDGQWQSIDQIWQPQSQVFVEAPELAYRGMLLSHVSFDLGADQNIGYFNLYGELPLGQFEFQGQALLDQEHKPWQAELSGLLLDISPLARLANNRQFSLVGDLELAGKLRGKLSDFGANIDGSIDLHSQLIQLPGADLEVTLDQIIESPRQYYEKPNPLIASGWPIFWQDPQSLPKGITQFTNLALRAELEQGKLSLAPQQLPGIRYQLTLAGEVDLAEQRYNQLKLVIADQPCWRLVHTIDGAWSTPEVSFDHYLSPRRYSVSQQDFTKAPSRPQCRYPLTEESLQ</sequence>
<dbReference type="RefSeq" id="WP_329776057.1">
    <property type="nucleotide sequence ID" value="NZ_JAYDYW010000011.1"/>
</dbReference>
<accession>A0ABU7G727</accession>
<proteinExistence type="predicted"/>
<dbReference type="Pfam" id="PF05170">
    <property type="entry name" value="AsmA"/>
    <property type="match status" value="1"/>
</dbReference>
<gene>
    <name evidence="2" type="ORF">SNR37_000397</name>
</gene>
<dbReference type="InterPro" id="IPR007844">
    <property type="entry name" value="AsmA"/>
</dbReference>
<dbReference type="Proteomes" id="UP001310248">
    <property type="component" value="Unassembled WGS sequence"/>
</dbReference>
<protein>
    <submittedName>
        <fullName evidence="2">AsmA-like C-terminal region-containing protein</fullName>
    </submittedName>
</protein>
<evidence type="ECO:0000259" key="1">
    <source>
        <dbReference type="Pfam" id="PF05170"/>
    </source>
</evidence>
<evidence type="ECO:0000313" key="3">
    <source>
        <dbReference type="Proteomes" id="UP001310248"/>
    </source>
</evidence>
<evidence type="ECO:0000313" key="2">
    <source>
        <dbReference type="EMBL" id="MEE1675075.1"/>
    </source>
</evidence>
<dbReference type="PANTHER" id="PTHR30441">
    <property type="entry name" value="DUF748 DOMAIN-CONTAINING PROTEIN"/>
    <property type="match status" value="1"/>
</dbReference>
<dbReference type="PANTHER" id="PTHR30441:SF4">
    <property type="entry name" value="PROTEIN ASMA"/>
    <property type="match status" value="1"/>
</dbReference>
<feature type="domain" description="AsmA" evidence="1">
    <location>
        <begin position="10"/>
        <end position="667"/>
    </location>
</feature>
<organism evidence="2 3">
    <name type="scientific">Agarivorans aestuarii</name>
    <dbReference type="NCBI Taxonomy" id="1563703"/>
    <lineage>
        <taxon>Bacteria</taxon>
        <taxon>Pseudomonadati</taxon>
        <taxon>Pseudomonadota</taxon>
        <taxon>Gammaproteobacteria</taxon>
        <taxon>Alteromonadales</taxon>
        <taxon>Alteromonadaceae</taxon>
        <taxon>Agarivorans</taxon>
    </lineage>
</organism>
<reference evidence="3" key="1">
    <citation type="submission" date="2023-07" db="EMBL/GenBank/DDBJ databases">
        <title>Draft genome sequence of Agarivorans aestuarii strain ZMCS4, a CAZymes producing bacteria isolated from the marine brown algae Clodostephus spongiosus.</title>
        <authorList>
            <person name="Lorente B."/>
            <person name="Cabral C."/>
            <person name="Frias J."/>
            <person name="Faria J."/>
            <person name="Toubarro D."/>
        </authorList>
    </citation>
    <scope>NUCLEOTIDE SEQUENCE [LARGE SCALE GENOMIC DNA]</scope>
    <source>
        <strain evidence="3">ZMCS4</strain>
    </source>
</reference>
<name>A0ABU7G727_9ALTE</name>
<comment type="caution">
    <text evidence="2">The sequence shown here is derived from an EMBL/GenBank/DDBJ whole genome shotgun (WGS) entry which is preliminary data.</text>
</comment>
<dbReference type="InterPro" id="IPR052894">
    <property type="entry name" value="AsmA-related"/>
</dbReference>